<reference evidence="1 2" key="1">
    <citation type="journal article" date="2022" name="DNA Res.">
        <title>Chromosomal-level genome assembly of the orchid tree Bauhinia variegata (Leguminosae; Cercidoideae) supports the allotetraploid origin hypothesis of Bauhinia.</title>
        <authorList>
            <person name="Zhong Y."/>
            <person name="Chen Y."/>
            <person name="Zheng D."/>
            <person name="Pang J."/>
            <person name="Liu Y."/>
            <person name="Luo S."/>
            <person name="Meng S."/>
            <person name="Qian L."/>
            <person name="Wei D."/>
            <person name="Dai S."/>
            <person name="Zhou R."/>
        </authorList>
    </citation>
    <scope>NUCLEOTIDE SEQUENCE [LARGE SCALE GENOMIC DNA]</scope>
    <source>
        <strain evidence="1">BV-YZ2020</strain>
    </source>
</reference>
<dbReference type="Proteomes" id="UP000828941">
    <property type="component" value="Chromosome 6"/>
</dbReference>
<dbReference type="EMBL" id="CM039431">
    <property type="protein sequence ID" value="KAI4337138.1"/>
    <property type="molecule type" value="Genomic_DNA"/>
</dbReference>
<evidence type="ECO:0000313" key="1">
    <source>
        <dbReference type="EMBL" id="KAI4337138.1"/>
    </source>
</evidence>
<protein>
    <submittedName>
        <fullName evidence="1">Uncharacterized protein</fullName>
    </submittedName>
</protein>
<evidence type="ECO:0000313" key="2">
    <source>
        <dbReference type="Proteomes" id="UP000828941"/>
    </source>
</evidence>
<comment type="caution">
    <text evidence="1">The sequence shown here is derived from an EMBL/GenBank/DDBJ whole genome shotgun (WGS) entry which is preliminary data.</text>
</comment>
<name>A0ACB9NKQ7_BAUVA</name>
<sequence length="162" mass="17344">MEETPGPEEGNIVGDLTGKLHEILTESDTETGQFFFEERMIEEVMQELYKEITYSSITGPASFPGTLLPSSSLPASPVLIDKGKNESCGASVSDSASTVMAGISIAGVLPETAKGGSDESVGFGVGLETKEEKMEGCDGGDLDDEWLGRVLSWVQLESRQWF</sequence>
<gene>
    <name evidence="1" type="ORF">L6164_015587</name>
</gene>
<organism evidence="1 2">
    <name type="scientific">Bauhinia variegata</name>
    <name type="common">Purple orchid tree</name>
    <name type="synonym">Phanera variegata</name>
    <dbReference type="NCBI Taxonomy" id="167791"/>
    <lineage>
        <taxon>Eukaryota</taxon>
        <taxon>Viridiplantae</taxon>
        <taxon>Streptophyta</taxon>
        <taxon>Embryophyta</taxon>
        <taxon>Tracheophyta</taxon>
        <taxon>Spermatophyta</taxon>
        <taxon>Magnoliopsida</taxon>
        <taxon>eudicotyledons</taxon>
        <taxon>Gunneridae</taxon>
        <taxon>Pentapetalae</taxon>
        <taxon>rosids</taxon>
        <taxon>fabids</taxon>
        <taxon>Fabales</taxon>
        <taxon>Fabaceae</taxon>
        <taxon>Cercidoideae</taxon>
        <taxon>Cercideae</taxon>
        <taxon>Bauhiniinae</taxon>
        <taxon>Bauhinia</taxon>
    </lineage>
</organism>
<proteinExistence type="predicted"/>
<keyword evidence="2" id="KW-1185">Reference proteome</keyword>
<accession>A0ACB9NKQ7</accession>